<dbReference type="InterPro" id="IPR016181">
    <property type="entry name" value="Acyl_CoA_acyltransferase"/>
</dbReference>
<sequence>MASPPAPYIIRDATPADVAPMLAIYAPFVAGTTISFEYEVPTLADFAGRVQKVQRSLPWLVAESNGQVIGYAYASAHRERAAYQWSADSSVYVQAAHHGAGVARQLYAQLFARLTQLGYVNVYAGITQPNPRSEGFHRACGFEPVGTYRQVGYKFGQWHDVQWLAKQLRPAPAEPVPPRAYRPA</sequence>
<keyword evidence="1 4" id="KW-0808">Transferase</keyword>
<gene>
    <name evidence="4" type="ORF">GO988_03275</name>
</gene>
<dbReference type="Proteomes" id="UP000441336">
    <property type="component" value="Unassembled WGS sequence"/>
</dbReference>
<accession>A0A7K1TAC3</accession>
<comment type="caution">
    <text evidence="4">The sequence shown here is derived from an EMBL/GenBank/DDBJ whole genome shotgun (WGS) entry which is preliminary data.</text>
</comment>
<evidence type="ECO:0000256" key="1">
    <source>
        <dbReference type="ARBA" id="ARBA00022679"/>
    </source>
</evidence>
<feature type="domain" description="N-acetyltransferase" evidence="3">
    <location>
        <begin position="8"/>
        <end position="169"/>
    </location>
</feature>
<evidence type="ECO:0000259" key="3">
    <source>
        <dbReference type="PROSITE" id="PS51186"/>
    </source>
</evidence>
<organism evidence="4 5">
    <name type="scientific">Hymenobacter ginkgonis</name>
    <dbReference type="NCBI Taxonomy" id="2682976"/>
    <lineage>
        <taxon>Bacteria</taxon>
        <taxon>Pseudomonadati</taxon>
        <taxon>Bacteroidota</taxon>
        <taxon>Cytophagia</taxon>
        <taxon>Cytophagales</taxon>
        <taxon>Hymenobacteraceae</taxon>
        <taxon>Hymenobacter</taxon>
    </lineage>
</organism>
<dbReference type="SUPFAM" id="SSF55729">
    <property type="entry name" value="Acyl-CoA N-acyltransferases (Nat)"/>
    <property type="match status" value="1"/>
</dbReference>
<proteinExistence type="predicted"/>
<dbReference type="Pfam" id="PF13420">
    <property type="entry name" value="Acetyltransf_4"/>
    <property type="match status" value="1"/>
</dbReference>
<keyword evidence="2" id="KW-0012">Acyltransferase</keyword>
<reference evidence="4 5" key="1">
    <citation type="submission" date="2019-12" db="EMBL/GenBank/DDBJ databases">
        <title>Hymenobacter sp. HMF4947 Genome sequencing and assembly.</title>
        <authorList>
            <person name="Kang H."/>
            <person name="Cha I."/>
            <person name="Kim H."/>
            <person name="Joh K."/>
        </authorList>
    </citation>
    <scope>NUCLEOTIDE SEQUENCE [LARGE SCALE GENOMIC DNA]</scope>
    <source>
        <strain evidence="4 5">HMF4947</strain>
    </source>
</reference>
<dbReference type="PANTHER" id="PTHR43072:SF23">
    <property type="entry name" value="UPF0039 PROTEIN C11D3.02C"/>
    <property type="match status" value="1"/>
</dbReference>
<dbReference type="PANTHER" id="PTHR43072">
    <property type="entry name" value="N-ACETYLTRANSFERASE"/>
    <property type="match status" value="1"/>
</dbReference>
<name>A0A7K1TAC3_9BACT</name>
<dbReference type="EMBL" id="WQKZ01000001">
    <property type="protein sequence ID" value="MVN75339.1"/>
    <property type="molecule type" value="Genomic_DNA"/>
</dbReference>
<keyword evidence="5" id="KW-1185">Reference proteome</keyword>
<dbReference type="InterPro" id="IPR000182">
    <property type="entry name" value="GNAT_dom"/>
</dbReference>
<dbReference type="Gene3D" id="3.40.630.30">
    <property type="match status" value="1"/>
</dbReference>
<evidence type="ECO:0000313" key="5">
    <source>
        <dbReference type="Proteomes" id="UP000441336"/>
    </source>
</evidence>
<evidence type="ECO:0000313" key="4">
    <source>
        <dbReference type="EMBL" id="MVN75339.1"/>
    </source>
</evidence>
<evidence type="ECO:0000256" key="2">
    <source>
        <dbReference type="ARBA" id="ARBA00023315"/>
    </source>
</evidence>
<dbReference type="GO" id="GO:0016747">
    <property type="term" value="F:acyltransferase activity, transferring groups other than amino-acyl groups"/>
    <property type="evidence" value="ECO:0007669"/>
    <property type="project" value="InterPro"/>
</dbReference>
<dbReference type="CDD" id="cd04301">
    <property type="entry name" value="NAT_SF"/>
    <property type="match status" value="1"/>
</dbReference>
<dbReference type="RefSeq" id="WP_157562087.1">
    <property type="nucleotide sequence ID" value="NZ_WQKZ01000001.1"/>
</dbReference>
<dbReference type="PROSITE" id="PS51186">
    <property type="entry name" value="GNAT"/>
    <property type="match status" value="1"/>
</dbReference>
<protein>
    <submittedName>
        <fullName evidence="4">GNAT family N-acetyltransferase</fullName>
    </submittedName>
</protein>
<dbReference type="AlphaFoldDB" id="A0A7K1TAC3"/>